<protein>
    <recommendedName>
        <fullName evidence="6">Bifunctional inhibitor/plant lipid transfer protein/seed storage helical domain-containing protein</fullName>
    </recommendedName>
</protein>
<keyword evidence="2" id="KW-0758">Storage protein</keyword>
<proteinExistence type="inferred from homology"/>
<dbReference type="AlphaFoldDB" id="A0A251TA69"/>
<dbReference type="InterPro" id="IPR036312">
    <property type="entry name" value="Bifun_inhib/LTP/seed_sf"/>
</dbReference>
<feature type="compositionally biased region" description="Basic and acidic residues" evidence="4">
    <location>
        <begin position="255"/>
        <end position="267"/>
    </location>
</feature>
<dbReference type="PANTHER" id="PTHR35496">
    <property type="entry name" value="2S SEED STORAGE PROTEIN 1-RELATED"/>
    <property type="match status" value="1"/>
</dbReference>
<dbReference type="Gene3D" id="1.10.110.10">
    <property type="entry name" value="Plant lipid-transfer and hydrophobic proteins"/>
    <property type="match status" value="2"/>
</dbReference>
<evidence type="ECO:0000313" key="7">
    <source>
        <dbReference type="EMBL" id="OTG07659.1"/>
    </source>
</evidence>
<evidence type="ECO:0000256" key="4">
    <source>
        <dbReference type="SAM" id="MobiDB-lite"/>
    </source>
</evidence>
<keyword evidence="5" id="KW-0732">Signal</keyword>
<comment type="similarity">
    <text evidence="1">Belongs to the 2S seed storage albumins family.</text>
</comment>
<evidence type="ECO:0000313" key="8">
    <source>
        <dbReference type="Proteomes" id="UP000215914"/>
    </source>
</evidence>
<feature type="domain" description="Bifunctional inhibitor/plant lipid transfer protein/seed storage helical" evidence="6">
    <location>
        <begin position="236"/>
        <end position="364"/>
    </location>
</feature>
<dbReference type="Proteomes" id="UP000215914">
    <property type="component" value="Chromosome 11"/>
</dbReference>
<evidence type="ECO:0000256" key="1">
    <source>
        <dbReference type="ARBA" id="ARBA00008262"/>
    </source>
</evidence>
<evidence type="ECO:0000256" key="5">
    <source>
        <dbReference type="SAM" id="SignalP"/>
    </source>
</evidence>
<feature type="region of interest" description="Disordered" evidence="4">
    <location>
        <begin position="243"/>
        <end position="293"/>
    </location>
</feature>
<dbReference type="InterPro" id="IPR016140">
    <property type="entry name" value="Bifunc_inhib/LTP/seed_store"/>
</dbReference>
<dbReference type="InParanoid" id="A0A251TA69"/>
<name>A0A251TA69_HELAN</name>
<evidence type="ECO:0000256" key="3">
    <source>
        <dbReference type="ARBA" id="ARBA00023129"/>
    </source>
</evidence>
<dbReference type="SUPFAM" id="SSF47699">
    <property type="entry name" value="Bifunctional inhibitor/lipid-transfer protein/seed storage 2S albumin"/>
    <property type="match status" value="2"/>
</dbReference>
<keyword evidence="3" id="KW-0708">Seed storage protein</keyword>
<dbReference type="SMART" id="SM00499">
    <property type="entry name" value="AAI"/>
    <property type="match status" value="2"/>
</dbReference>
<organism evidence="7 8">
    <name type="scientific">Helianthus annuus</name>
    <name type="common">Common sunflower</name>
    <dbReference type="NCBI Taxonomy" id="4232"/>
    <lineage>
        <taxon>Eukaryota</taxon>
        <taxon>Viridiplantae</taxon>
        <taxon>Streptophyta</taxon>
        <taxon>Embryophyta</taxon>
        <taxon>Tracheophyta</taxon>
        <taxon>Spermatophyta</taxon>
        <taxon>Magnoliopsida</taxon>
        <taxon>eudicotyledons</taxon>
        <taxon>Gunneridae</taxon>
        <taxon>Pentapetalae</taxon>
        <taxon>asterids</taxon>
        <taxon>campanulids</taxon>
        <taxon>Asterales</taxon>
        <taxon>Asteraceae</taxon>
        <taxon>Asteroideae</taxon>
        <taxon>Heliantheae alliance</taxon>
        <taxon>Heliantheae</taxon>
        <taxon>Helianthus</taxon>
    </lineage>
</organism>
<dbReference type="OMA" id="QEWNEPQ"/>
<feature type="domain" description="Bifunctional inhibitor/plant lipid transfer protein/seed storage helical" evidence="6">
    <location>
        <begin position="53"/>
        <end position="150"/>
    </location>
</feature>
<dbReference type="InterPro" id="IPR000617">
    <property type="entry name" value="Napin/2SS/CON"/>
</dbReference>
<feature type="compositionally biased region" description="Polar residues" evidence="4">
    <location>
        <begin position="243"/>
        <end position="254"/>
    </location>
</feature>
<reference evidence="8" key="1">
    <citation type="journal article" date="2017" name="Nature">
        <title>The sunflower genome provides insights into oil metabolism, flowering and Asterid evolution.</title>
        <authorList>
            <person name="Badouin H."/>
            <person name="Gouzy J."/>
            <person name="Grassa C.J."/>
            <person name="Murat F."/>
            <person name="Staton S.E."/>
            <person name="Cottret L."/>
            <person name="Lelandais-Briere C."/>
            <person name="Owens G.L."/>
            <person name="Carrere S."/>
            <person name="Mayjonade B."/>
            <person name="Legrand L."/>
            <person name="Gill N."/>
            <person name="Kane N.C."/>
            <person name="Bowers J.E."/>
            <person name="Hubner S."/>
            <person name="Bellec A."/>
            <person name="Berard A."/>
            <person name="Berges H."/>
            <person name="Blanchet N."/>
            <person name="Boniface M.C."/>
            <person name="Brunel D."/>
            <person name="Catrice O."/>
            <person name="Chaidir N."/>
            <person name="Claudel C."/>
            <person name="Donnadieu C."/>
            <person name="Faraut T."/>
            <person name="Fievet G."/>
            <person name="Helmstetter N."/>
            <person name="King M."/>
            <person name="Knapp S.J."/>
            <person name="Lai Z."/>
            <person name="Le Paslier M.C."/>
            <person name="Lippi Y."/>
            <person name="Lorenzon L."/>
            <person name="Mandel J.R."/>
            <person name="Marage G."/>
            <person name="Marchand G."/>
            <person name="Marquand E."/>
            <person name="Bret-Mestries E."/>
            <person name="Morien E."/>
            <person name="Nambeesan S."/>
            <person name="Nguyen T."/>
            <person name="Pegot-Espagnet P."/>
            <person name="Pouilly N."/>
            <person name="Raftis F."/>
            <person name="Sallet E."/>
            <person name="Schiex T."/>
            <person name="Thomas J."/>
            <person name="Vandecasteele C."/>
            <person name="Vares D."/>
            <person name="Vear F."/>
            <person name="Vautrin S."/>
            <person name="Crespi M."/>
            <person name="Mangin B."/>
            <person name="Burke J.M."/>
            <person name="Salse J."/>
            <person name="Munos S."/>
            <person name="Vincourt P."/>
            <person name="Rieseberg L.H."/>
            <person name="Langlade N.B."/>
        </authorList>
    </citation>
    <scope>NUCLEOTIDE SEQUENCE [LARGE SCALE GENOMIC DNA]</scope>
    <source>
        <strain evidence="8">cv. SF193</strain>
    </source>
</reference>
<feature type="signal peptide" evidence="5">
    <location>
        <begin position="1"/>
        <end position="20"/>
    </location>
</feature>
<feature type="compositionally biased region" description="Low complexity" evidence="4">
    <location>
        <begin position="277"/>
        <end position="293"/>
    </location>
</feature>
<feature type="chain" id="PRO_5012535595" description="Bifunctional inhibitor/plant lipid transfer protein/seed storage helical domain-containing protein" evidence="5">
    <location>
        <begin position="21"/>
        <end position="368"/>
    </location>
</feature>
<gene>
    <name evidence="7" type="ORF">HannXRQ_Chr11g0332931</name>
</gene>
<keyword evidence="8" id="KW-1185">Reference proteome</keyword>
<dbReference type="GO" id="GO:0045735">
    <property type="term" value="F:nutrient reservoir activity"/>
    <property type="evidence" value="ECO:0007669"/>
    <property type="project" value="UniProtKB-KW"/>
</dbReference>
<dbReference type="EMBL" id="CM007900">
    <property type="protein sequence ID" value="OTG07659.1"/>
    <property type="molecule type" value="Genomic_DNA"/>
</dbReference>
<sequence>MAKQIVLALAFAALVAFATAHTTIITTTIEDENPISGQRQCSQRIQGQRLNQCRMFLQQGQNIPREFDNPQMGRQQQEQQLLQQCCQELQNIEGQCQCEAVKQVFREAQQQVQQQQGRQSVPFRGSQQTQQLKQKAQILPNVCNLQSRRCEIGTITTTVTESNIDIPFRDRPFGTGSQQCRETEIQRPVGECQRSVAESNFEIPFDMPFDIPWPFRPSSESQQCRQSEIQRPVSQCQRYVEQQIQSSRPYQQSPYDRRQQSPYDRRQQSPYEQRQGPYEQRPYEQRPYQQRGGRQQEQQGLQQCCNELQNVRRECQCEAIKEVGQRMRQQQQQQRRQYGGQQTQTVERILENLPNQCDLDVQQCNIPY</sequence>
<accession>A0A251TA69</accession>
<evidence type="ECO:0000256" key="2">
    <source>
        <dbReference type="ARBA" id="ARBA00022761"/>
    </source>
</evidence>
<evidence type="ECO:0000259" key="6">
    <source>
        <dbReference type="SMART" id="SM00499"/>
    </source>
</evidence>
<dbReference type="Pfam" id="PF00234">
    <property type="entry name" value="Tryp_alpha_amyl"/>
    <property type="match status" value="2"/>
</dbReference>
<dbReference type="PANTHER" id="PTHR35496:SF4">
    <property type="entry name" value="2S SULFUR-RICH SEED STORAGE PROTEIN 2-LIKE"/>
    <property type="match status" value="1"/>
</dbReference>
<dbReference type="FunCoup" id="A0A251TA69">
    <property type="interactions" value="278"/>
</dbReference>